<protein>
    <submittedName>
        <fullName evidence="1">Uncharacterized protein</fullName>
    </submittedName>
</protein>
<name>A0A4U5LQV1_STECR</name>
<sequence>MINLVISSTTFCRFSEVRAKNKFQEEEQTFGAILIGLISDRLLRSAPPLPLPLSPLISTRNRSIRSGLLPLRLLHAPSKRRCNREATQSAAQRWCCETSKASRVAPRSGMADRTCGTA</sequence>
<accession>A0A4U5LQV1</accession>
<reference evidence="1 2" key="1">
    <citation type="journal article" date="2015" name="Genome Biol.">
        <title>Comparative genomics of Steinernema reveals deeply conserved gene regulatory networks.</title>
        <authorList>
            <person name="Dillman A.R."/>
            <person name="Macchietto M."/>
            <person name="Porter C.F."/>
            <person name="Rogers A."/>
            <person name="Williams B."/>
            <person name="Antoshechkin I."/>
            <person name="Lee M.M."/>
            <person name="Goodwin Z."/>
            <person name="Lu X."/>
            <person name="Lewis E.E."/>
            <person name="Goodrich-Blair H."/>
            <person name="Stock S.P."/>
            <person name="Adams B.J."/>
            <person name="Sternberg P.W."/>
            <person name="Mortazavi A."/>
        </authorList>
    </citation>
    <scope>NUCLEOTIDE SEQUENCE [LARGE SCALE GENOMIC DNA]</scope>
    <source>
        <strain evidence="1 2">ALL</strain>
    </source>
</reference>
<organism evidence="1 2">
    <name type="scientific">Steinernema carpocapsae</name>
    <name type="common">Entomopathogenic nematode</name>
    <dbReference type="NCBI Taxonomy" id="34508"/>
    <lineage>
        <taxon>Eukaryota</taxon>
        <taxon>Metazoa</taxon>
        <taxon>Ecdysozoa</taxon>
        <taxon>Nematoda</taxon>
        <taxon>Chromadorea</taxon>
        <taxon>Rhabditida</taxon>
        <taxon>Tylenchina</taxon>
        <taxon>Panagrolaimomorpha</taxon>
        <taxon>Strongyloidoidea</taxon>
        <taxon>Steinernematidae</taxon>
        <taxon>Steinernema</taxon>
    </lineage>
</organism>
<gene>
    <name evidence="1" type="ORF">L596_029801</name>
</gene>
<comment type="caution">
    <text evidence="1">The sequence shown here is derived from an EMBL/GenBank/DDBJ whole genome shotgun (WGS) entry which is preliminary data.</text>
</comment>
<reference evidence="1 2" key="2">
    <citation type="journal article" date="2019" name="G3 (Bethesda)">
        <title>Hybrid Assembly of the Genome of the Entomopathogenic Nematode Steinernema carpocapsae Identifies the X-Chromosome.</title>
        <authorList>
            <person name="Serra L."/>
            <person name="Macchietto M."/>
            <person name="Macias-Munoz A."/>
            <person name="McGill C.J."/>
            <person name="Rodriguez I.M."/>
            <person name="Rodriguez B."/>
            <person name="Murad R."/>
            <person name="Mortazavi A."/>
        </authorList>
    </citation>
    <scope>NUCLEOTIDE SEQUENCE [LARGE SCALE GENOMIC DNA]</scope>
    <source>
        <strain evidence="1 2">ALL</strain>
    </source>
</reference>
<evidence type="ECO:0000313" key="2">
    <source>
        <dbReference type="Proteomes" id="UP000298663"/>
    </source>
</evidence>
<evidence type="ECO:0000313" key="1">
    <source>
        <dbReference type="EMBL" id="TKR58346.1"/>
    </source>
</evidence>
<proteinExistence type="predicted"/>
<dbReference type="AlphaFoldDB" id="A0A4U5LQV1"/>
<dbReference type="EMBL" id="AZBU02000013">
    <property type="protein sequence ID" value="TKR58346.1"/>
    <property type="molecule type" value="Genomic_DNA"/>
</dbReference>
<dbReference type="Proteomes" id="UP000298663">
    <property type="component" value="Unassembled WGS sequence"/>
</dbReference>
<keyword evidence="2" id="KW-1185">Reference proteome</keyword>